<dbReference type="InterPro" id="IPR011051">
    <property type="entry name" value="RmlC_Cupin_sf"/>
</dbReference>
<dbReference type="InterPro" id="IPR052044">
    <property type="entry name" value="PKS_Associated_Protein"/>
</dbReference>
<proteinExistence type="predicted"/>
<dbReference type="Gene3D" id="2.60.120.10">
    <property type="entry name" value="Jelly Rolls"/>
    <property type="match status" value="1"/>
</dbReference>
<dbReference type="OrthoDB" id="9180677at2"/>
<dbReference type="InParanoid" id="D6Z615"/>
<protein>
    <submittedName>
        <fullName evidence="2">Cupin 2 conserved barrel domain protein</fullName>
    </submittedName>
</protein>
<dbReference type="Proteomes" id="UP000001508">
    <property type="component" value="Chromosome"/>
</dbReference>
<dbReference type="SUPFAM" id="SSF51182">
    <property type="entry name" value="RmlC-like cupins"/>
    <property type="match status" value="1"/>
</dbReference>
<dbReference type="CDD" id="cd02214">
    <property type="entry name" value="cupin_MJ1618"/>
    <property type="match status" value="1"/>
</dbReference>
<evidence type="ECO:0000313" key="3">
    <source>
        <dbReference type="Proteomes" id="UP000001508"/>
    </source>
</evidence>
<reference evidence="3" key="1">
    <citation type="submission" date="2010-02" db="EMBL/GenBank/DDBJ databases">
        <title>Complete sequence of Desulfurivibrio alkaliphilus AHT2.</title>
        <authorList>
            <consortium name="US DOE Joint Genome Institute"/>
            <person name="Pitluck S."/>
            <person name="Chertkov O."/>
            <person name="Detter J.C."/>
            <person name="Han C."/>
            <person name="Tapia R."/>
            <person name="Larimer F."/>
            <person name="Land M."/>
            <person name="Hauser L."/>
            <person name="Kyrpides N."/>
            <person name="Mikhailova N."/>
            <person name="Sorokin D.Y."/>
            <person name="Muyzer G."/>
            <person name="Woyke T."/>
        </authorList>
    </citation>
    <scope>NUCLEOTIDE SEQUENCE [LARGE SCALE GENOMIC DNA]</scope>
    <source>
        <strain evidence="3">DSM 19089 / UNIQEM U267 / AHT2</strain>
    </source>
</reference>
<dbReference type="KEGG" id="dak:DaAHT2_0186"/>
<keyword evidence="3" id="KW-1185">Reference proteome</keyword>
<gene>
    <name evidence="2" type="ordered locus">DaAHT2_0186</name>
</gene>
<accession>D6Z615</accession>
<dbReference type="PANTHER" id="PTHR36114:SF4">
    <property type="entry name" value="CUPIN 2 CONSERVED BARREL DOMAIN-CONTAINING PROTEIN"/>
    <property type="match status" value="1"/>
</dbReference>
<dbReference type="EMBL" id="CP001940">
    <property type="protein sequence ID" value="ADH84897.1"/>
    <property type="molecule type" value="Genomic_DNA"/>
</dbReference>
<dbReference type="STRING" id="589865.DaAHT2_0186"/>
<dbReference type="InterPro" id="IPR013096">
    <property type="entry name" value="Cupin_2"/>
</dbReference>
<dbReference type="PANTHER" id="PTHR36114">
    <property type="entry name" value="16.7 KDA PROTEIN IN WHIE LOCUS"/>
    <property type="match status" value="1"/>
</dbReference>
<dbReference type="Pfam" id="PF07883">
    <property type="entry name" value="Cupin_2"/>
    <property type="match status" value="1"/>
</dbReference>
<name>D6Z615_DESAT</name>
<dbReference type="eggNOG" id="COG0662">
    <property type="taxonomic scope" value="Bacteria"/>
</dbReference>
<dbReference type="AlphaFoldDB" id="D6Z615"/>
<dbReference type="InterPro" id="IPR014710">
    <property type="entry name" value="RmlC-like_jellyroll"/>
</dbReference>
<evidence type="ECO:0000259" key="1">
    <source>
        <dbReference type="Pfam" id="PF07883"/>
    </source>
</evidence>
<feature type="domain" description="Cupin type-2" evidence="1">
    <location>
        <begin position="39"/>
        <end position="106"/>
    </location>
</feature>
<sequence length="119" mass="12694">MSRSSYRKIKAYITKDGSEIRELMHPGVHGNANQSLAEARVPPGALTLAHRHRVSEEIYHFTAGRGVMGLGETTFAVAAGDTVAISPGTTHWLENPGPGPLVVLCACSPAYSHEDTELA</sequence>
<dbReference type="RefSeq" id="WP_013162428.1">
    <property type="nucleotide sequence ID" value="NC_014216.1"/>
</dbReference>
<evidence type="ECO:0000313" key="2">
    <source>
        <dbReference type="EMBL" id="ADH84897.1"/>
    </source>
</evidence>
<organism evidence="2 3">
    <name type="scientific">Desulfurivibrio alkaliphilus (strain DSM 19089 / UNIQEM U267 / AHT2)</name>
    <dbReference type="NCBI Taxonomy" id="589865"/>
    <lineage>
        <taxon>Bacteria</taxon>
        <taxon>Pseudomonadati</taxon>
        <taxon>Thermodesulfobacteriota</taxon>
        <taxon>Desulfobulbia</taxon>
        <taxon>Desulfobulbales</taxon>
        <taxon>Desulfobulbaceae</taxon>
        <taxon>Desulfurivibrio</taxon>
    </lineage>
</organism>
<dbReference type="HOGENOM" id="CLU_129810_1_1_7"/>